<evidence type="ECO:0000256" key="1">
    <source>
        <dbReference type="ARBA" id="ARBA00023015"/>
    </source>
</evidence>
<keyword evidence="2" id="KW-0238">DNA-binding</keyword>
<protein>
    <submittedName>
        <fullName evidence="4">GntR family transcriptional regulator</fullName>
    </submittedName>
</protein>
<name>A0A0D8W5U8_ECOLX</name>
<dbReference type="SUPFAM" id="SSF64288">
    <property type="entry name" value="Chorismate lyase-like"/>
    <property type="match status" value="1"/>
</dbReference>
<evidence type="ECO:0000313" key="4">
    <source>
        <dbReference type="EMBL" id="EFC9751463.1"/>
    </source>
</evidence>
<evidence type="ECO:0000313" key="5">
    <source>
        <dbReference type="Proteomes" id="UP000532204"/>
    </source>
</evidence>
<dbReference type="GO" id="GO:0045892">
    <property type="term" value="P:negative regulation of DNA-templated transcription"/>
    <property type="evidence" value="ECO:0007669"/>
    <property type="project" value="TreeGrafter"/>
</dbReference>
<dbReference type="InterPro" id="IPR028978">
    <property type="entry name" value="Chorismate_lyase_/UTRA_dom_sf"/>
</dbReference>
<evidence type="ECO:0000256" key="2">
    <source>
        <dbReference type="ARBA" id="ARBA00023125"/>
    </source>
</evidence>
<dbReference type="CDD" id="cd07377">
    <property type="entry name" value="WHTH_GntR"/>
    <property type="match status" value="1"/>
</dbReference>
<dbReference type="AlphaFoldDB" id="A0A0D8W5U8"/>
<sequence>MKKTPQPEFHLDESSAMPLYMQLVNAIKLAVAEGRLHPGDVLPSERTLVETLNIARGTARKALQQLLEEGVLVRNQGSGTFVAPHVLQSLPLLESFSEMAVASGGEAQSELVGYQRRASAPEERRALQLTDGKDEVVELTRLRKINGIAVSLQTAILPAALLDKISELDESLYLHLEKKGAPVLRASQRFRAVPVDNKLAHYLNIGEHEPLLLVTRTGFTHEDKPVEYTRTWCLNDYYDFTIELHRKES</sequence>
<dbReference type="PANTHER" id="PTHR44846">
    <property type="entry name" value="MANNOSYL-D-GLYCERATE TRANSPORT/METABOLISM SYSTEM REPRESSOR MNGR-RELATED"/>
    <property type="match status" value="1"/>
</dbReference>
<evidence type="ECO:0000256" key="3">
    <source>
        <dbReference type="ARBA" id="ARBA00023163"/>
    </source>
</evidence>
<dbReference type="InterPro" id="IPR050679">
    <property type="entry name" value="Bact_HTH_transcr_reg"/>
</dbReference>
<reference evidence="4 5" key="1">
    <citation type="submission" date="2019-05" db="EMBL/GenBank/DDBJ databases">
        <authorList>
            <consortium name="NARMS: The National Antimicrobial Resistance Monitoring System"/>
        </authorList>
    </citation>
    <scope>NUCLEOTIDE SEQUENCE [LARGE SCALE GENOMIC DNA]</scope>
    <source>
        <strain evidence="4 5">CVM N18EC122</strain>
    </source>
</reference>
<dbReference type="EMBL" id="AASEBA010000043">
    <property type="protein sequence ID" value="EFC9751463.1"/>
    <property type="molecule type" value="Genomic_DNA"/>
</dbReference>
<dbReference type="Gene3D" id="3.40.1410.10">
    <property type="entry name" value="Chorismate lyase-like"/>
    <property type="match status" value="1"/>
</dbReference>
<accession>A0A0D8W5U8</accession>
<dbReference type="PANTHER" id="PTHR44846:SF1">
    <property type="entry name" value="MANNOSYL-D-GLYCERATE TRANSPORT_METABOLISM SYSTEM REPRESSOR MNGR-RELATED"/>
    <property type="match status" value="1"/>
</dbReference>
<keyword evidence="1" id="KW-0805">Transcription regulation</keyword>
<dbReference type="PROSITE" id="PS50949">
    <property type="entry name" value="HTH_GNTR"/>
    <property type="match status" value="1"/>
</dbReference>
<dbReference type="Proteomes" id="UP000532204">
    <property type="component" value="Unassembled WGS sequence"/>
</dbReference>
<dbReference type="SMART" id="SM00866">
    <property type="entry name" value="UTRA"/>
    <property type="match status" value="1"/>
</dbReference>
<comment type="caution">
    <text evidence="4">The sequence shown here is derived from an EMBL/GenBank/DDBJ whole genome shotgun (WGS) entry which is preliminary data.</text>
</comment>
<keyword evidence="3" id="KW-0804">Transcription</keyword>
<dbReference type="RefSeq" id="WP_021536199.1">
    <property type="nucleotide sequence ID" value="NZ_CANUGR010000065.1"/>
</dbReference>
<dbReference type="InterPro" id="IPR036388">
    <property type="entry name" value="WH-like_DNA-bd_sf"/>
</dbReference>
<dbReference type="Gene3D" id="1.10.10.10">
    <property type="entry name" value="Winged helix-like DNA-binding domain superfamily/Winged helix DNA-binding domain"/>
    <property type="match status" value="1"/>
</dbReference>
<dbReference type="Pfam" id="PF00392">
    <property type="entry name" value="GntR"/>
    <property type="match status" value="1"/>
</dbReference>
<dbReference type="InterPro" id="IPR011663">
    <property type="entry name" value="UTRA"/>
</dbReference>
<dbReference type="SUPFAM" id="SSF46785">
    <property type="entry name" value="Winged helix' DNA-binding domain"/>
    <property type="match status" value="1"/>
</dbReference>
<dbReference type="PRINTS" id="PR00035">
    <property type="entry name" value="HTHGNTR"/>
</dbReference>
<dbReference type="GO" id="GO:0003700">
    <property type="term" value="F:DNA-binding transcription factor activity"/>
    <property type="evidence" value="ECO:0007669"/>
    <property type="project" value="InterPro"/>
</dbReference>
<dbReference type="InterPro" id="IPR000524">
    <property type="entry name" value="Tscrpt_reg_HTH_GntR"/>
</dbReference>
<dbReference type="GO" id="GO:0003677">
    <property type="term" value="F:DNA binding"/>
    <property type="evidence" value="ECO:0007669"/>
    <property type="project" value="UniProtKB-KW"/>
</dbReference>
<dbReference type="SMART" id="SM00345">
    <property type="entry name" value="HTH_GNTR"/>
    <property type="match status" value="1"/>
</dbReference>
<proteinExistence type="predicted"/>
<dbReference type="Pfam" id="PF07702">
    <property type="entry name" value="UTRA"/>
    <property type="match status" value="1"/>
</dbReference>
<organism evidence="4 5">
    <name type="scientific">Escherichia coli</name>
    <dbReference type="NCBI Taxonomy" id="562"/>
    <lineage>
        <taxon>Bacteria</taxon>
        <taxon>Pseudomonadati</taxon>
        <taxon>Pseudomonadota</taxon>
        <taxon>Gammaproteobacteria</taxon>
        <taxon>Enterobacterales</taxon>
        <taxon>Enterobacteriaceae</taxon>
        <taxon>Escherichia</taxon>
    </lineage>
</organism>
<gene>
    <name evidence="4" type="ORF">E6D34_19785</name>
</gene>
<dbReference type="InterPro" id="IPR036390">
    <property type="entry name" value="WH_DNA-bd_sf"/>
</dbReference>